<protein>
    <recommendedName>
        <fullName evidence="8">Serine/threonine-protein phosphatase</fullName>
        <ecNumber evidence="8">3.1.3.16</ecNumber>
    </recommendedName>
</protein>
<dbReference type="InterPro" id="IPR029052">
    <property type="entry name" value="Metallo-depent_PP-like"/>
</dbReference>
<evidence type="ECO:0000256" key="5">
    <source>
        <dbReference type="ARBA" id="ARBA00023211"/>
    </source>
</evidence>
<keyword evidence="4" id="KW-0904">Protein phosphatase</keyword>
<comment type="catalytic activity">
    <reaction evidence="7 8">
        <text>O-phospho-L-threonyl-[protein] + H2O = L-threonyl-[protein] + phosphate</text>
        <dbReference type="Rhea" id="RHEA:47004"/>
        <dbReference type="Rhea" id="RHEA-COMP:11060"/>
        <dbReference type="Rhea" id="RHEA-COMP:11605"/>
        <dbReference type="ChEBI" id="CHEBI:15377"/>
        <dbReference type="ChEBI" id="CHEBI:30013"/>
        <dbReference type="ChEBI" id="CHEBI:43474"/>
        <dbReference type="ChEBI" id="CHEBI:61977"/>
        <dbReference type="EC" id="3.1.3.16"/>
    </reaction>
</comment>
<evidence type="ECO:0000313" key="12">
    <source>
        <dbReference type="Proteomes" id="UP001470230"/>
    </source>
</evidence>
<dbReference type="PRINTS" id="PR00114">
    <property type="entry name" value="STPHPHTASE"/>
</dbReference>
<evidence type="ECO:0000256" key="8">
    <source>
        <dbReference type="RuleBase" id="RU004273"/>
    </source>
</evidence>
<dbReference type="PANTHER" id="PTHR11668">
    <property type="entry name" value="SERINE/THREONINE PROTEIN PHOSPHATASE"/>
    <property type="match status" value="1"/>
</dbReference>
<evidence type="ECO:0000256" key="1">
    <source>
        <dbReference type="ARBA" id="ARBA00001936"/>
    </source>
</evidence>
<keyword evidence="12" id="KW-1185">Reference proteome</keyword>
<comment type="catalytic activity">
    <reaction evidence="6">
        <text>O-phospho-L-seryl-[protein] + H2O = L-seryl-[protein] + phosphate</text>
        <dbReference type="Rhea" id="RHEA:20629"/>
        <dbReference type="Rhea" id="RHEA-COMP:9863"/>
        <dbReference type="Rhea" id="RHEA-COMP:11604"/>
        <dbReference type="ChEBI" id="CHEBI:15377"/>
        <dbReference type="ChEBI" id="CHEBI:29999"/>
        <dbReference type="ChEBI" id="CHEBI:43474"/>
        <dbReference type="ChEBI" id="CHEBI:83421"/>
        <dbReference type="EC" id="3.1.3.16"/>
    </reaction>
</comment>
<dbReference type="PROSITE" id="PS00125">
    <property type="entry name" value="SER_THR_PHOSPHATASE"/>
    <property type="match status" value="1"/>
</dbReference>
<dbReference type="Gene3D" id="3.60.21.10">
    <property type="match status" value="1"/>
</dbReference>
<dbReference type="EMBL" id="JAPFFF010000021">
    <property type="protein sequence ID" value="KAK8854190.1"/>
    <property type="molecule type" value="Genomic_DNA"/>
</dbReference>
<feature type="domain" description="Serine/threonine specific protein phosphatases" evidence="10">
    <location>
        <begin position="113"/>
        <end position="118"/>
    </location>
</feature>
<feature type="region of interest" description="Disordered" evidence="9">
    <location>
        <begin position="364"/>
        <end position="384"/>
    </location>
</feature>
<dbReference type="InterPro" id="IPR006186">
    <property type="entry name" value="Ser/Thr-sp_prot-phosphatase"/>
</dbReference>
<accession>A0ABR2HX04</accession>
<evidence type="ECO:0000256" key="6">
    <source>
        <dbReference type="ARBA" id="ARBA00047761"/>
    </source>
</evidence>
<keyword evidence="5" id="KW-0464">Manganese</keyword>
<dbReference type="Pfam" id="PF00149">
    <property type="entry name" value="Metallophos"/>
    <property type="match status" value="1"/>
</dbReference>
<evidence type="ECO:0000256" key="4">
    <source>
        <dbReference type="ARBA" id="ARBA00022912"/>
    </source>
</evidence>
<evidence type="ECO:0000256" key="9">
    <source>
        <dbReference type="SAM" id="MobiDB-lite"/>
    </source>
</evidence>
<feature type="compositionally biased region" description="Basic residues" evidence="9">
    <location>
        <begin position="375"/>
        <end position="384"/>
    </location>
</feature>
<evidence type="ECO:0000256" key="7">
    <source>
        <dbReference type="ARBA" id="ARBA00048336"/>
    </source>
</evidence>
<dbReference type="SUPFAM" id="SSF56300">
    <property type="entry name" value="Metallo-dependent phosphatases"/>
    <property type="match status" value="1"/>
</dbReference>
<comment type="similarity">
    <text evidence="8">Belongs to the PPP phosphatase family.</text>
</comment>
<sequence>MDKTQLNKLVRDYFLASSSSKYNDAEISWLCASVYQIFLNEKSVLYLNPPIHICGDLHGQFDDLLRVFQSVGAPPNATFLFLGDYVDRGPHQIEVINLLFALKLRYPKHIFLLRGNHECSEMAQMFGFADECRKKISDTVLSAYNEAFEAMPLAAVIGEKIFCVHGGLSPSLPLVSDILKIRRPTIIPDSGPIADLLWSDPSPSVPNGDWGPNQRGTTFTWGQNIVNKFLKDNGLEMIIRAHQVAFEGFKYPFPTDGRVLTIFTSSLYAGEYKNKAAFVTVTYDVSAQTDIQNSKSCGNFNDNSNKKSKNDGPNEENVNNSKSLSQFQLYNITNPKTKKRFSPSGLDIKISILNSAKPFPTQIISENFSNQGTPAKKKPSFGRT</sequence>
<dbReference type="PANTHER" id="PTHR11668:SF300">
    <property type="entry name" value="SERINE_THREONINE-PROTEIN PHOSPHATASE"/>
    <property type="match status" value="1"/>
</dbReference>
<feature type="compositionally biased region" description="Polar residues" evidence="9">
    <location>
        <begin position="364"/>
        <end position="373"/>
    </location>
</feature>
<dbReference type="SMART" id="SM00156">
    <property type="entry name" value="PP2Ac"/>
    <property type="match status" value="1"/>
</dbReference>
<organism evidence="11 12">
    <name type="scientific">Tritrichomonas musculus</name>
    <dbReference type="NCBI Taxonomy" id="1915356"/>
    <lineage>
        <taxon>Eukaryota</taxon>
        <taxon>Metamonada</taxon>
        <taxon>Parabasalia</taxon>
        <taxon>Tritrichomonadida</taxon>
        <taxon>Tritrichomonadidae</taxon>
        <taxon>Tritrichomonas</taxon>
    </lineage>
</organism>
<evidence type="ECO:0000256" key="3">
    <source>
        <dbReference type="ARBA" id="ARBA00022801"/>
    </source>
</evidence>
<keyword evidence="2" id="KW-0479">Metal-binding</keyword>
<comment type="cofactor">
    <cofactor evidence="1">
        <name>Mn(2+)</name>
        <dbReference type="ChEBI" id="CHEBI:29035"/>
    </cofactor>
</comment>
<proteinExistence type="inferred from homology"/>
<dbReference type="InterPro" id="IPR050341">
    <property type="entry name" value="PP1_catalytic_subunit"/>
</dbReference>
<dbReference type="Proteomes" id="UP001470230">
    <property type="component" value="Unassembled WGS sequence"/>
</dbReference>
<comment type="caution">
    <text evidence="11">The sequence shown here is derived from an EMBL/GenBank/DDBJ whole genome shotgun (WGS) entry which is preliminary data.</text>
</comment>
<evidence type="ECO:0000256" key="2">
    <source>
        <dbReference type="ARBA" id="ARBA00022723"/>
    </source>
</evidence>
<reference evidence="11 12" key="1">
    <citation type="submission" date="2024-04" db="EMBL/GenBank/DDBJ databases">
        <title>Tritrichomonas musculus Genome.</title>
        <authorList>
            <person name="Alves-Ferreira E."/>
            <person name="Grigg M."/>
            <person name="Lorenzi H."/>
            <person name="Galac M."/>
        </authorList>
    </citation>
    <scope>NUCLEOTIDE SEQUENCE [LARGE SCALE GENOMIC DNA]</scope>
    <source>
        <strain evidence="11 12">EAF2021</strain>
    </source>
</reference>
<dbReference type="InterPro" id="IPR004843">
    <property type="entry name" value="Calcineurin-like_PHP"/>
</dbReference>
<gene>
    <name evidence="11" type="ORF">M9Y10_016749</name>
</gene>
<feature type="region of interest" description="Disordered" evidence="9">
    <location>
        <begin position="294"/>
        <end position="320"/>
    </location>
</feature>
<dbReference type="EC" id="3.1.3.16" evidence="8"/>
<keyword evidence="3 8" id="KW-0378">Hydrolase</keyword>
<evidence type="ECO:0000313" key="11">
    <source>
        <dbReference type="EMBL" id="KAK8854190.1"/>
    </source>
</evidence>
<evidence type="ECO:0000259" key="10">
    <source>
        <dbReference type="PROSITE" id="PS00125"/>
    </source>
</evidence>
<name>A0ABR2HX04_9EUKA</name>